<organism evidence="2 3">
    <name type="scientific">Halorussus gelatinilyticus</name>
    <dbReference type="NCBI Taxonomy" id="2937524"/>
    <lineage>
        <taxon>Archaea</taxon>
        <taxon>Methanobacteriati</taxon>
        <taxon>Methanobacteriota</taxon>
        <taxon>Stenosarchaea group</taxon>
        <taxon>Halobacteria</taxon>
        <taxon>Halobacteriales</taxon>
        <taxon>Haladaptataceae</taxon>
        <taxon>Halorussus</taxon>
    </lineage>
</organism>
<evidence type="ECO:0000313" key="3">
    <source>
        <dbReference type="Proteomes" id="UP000830434"/>
    </source>
</evidence>
<evidence type="ECO:0000313" key="2">
    <source>
        <dbReference type="EMBL" id="UPV99974.1"/>
    </source>
</evidence>
<dbReference type="GeneID" id="72191356"/>
<dbReference type="AlphaFoldDB" id="A0A8U0IGY4"/>
<dbReference type="RefSeq" id="WP_248654412.1">
    <property type="nucleotide sequence ID" value="NZ_CP096658.1"/>
</dbReference>
<keyword evidence="3" id="KW-1185">Reference proteome</keyword>
<proteinExistence type="predicted"/>
<sequence length="634" mass="70943">MALEPQWSERLSKTGPPEQPLRADSVRNGIASTIARGITTDVRARGRYLSGFCWAMHRITTASATADFPRTEKRQILKGFEEILALASYRRRQVHGEVTDGLSGLTGKTNASDDELYNSDSIDLSSFSLLDNSQYAIRGFQSNLGNFSLKEGEFQLTAAGRSLAESLDNVAGRYFDRILDAVQTGRVSLDLLDELAEAFTHQGCFTGSRNEPERDSLQRVVLGLFSWDEREQTVSLATWPSQLDIPIDHHYRYLVSEERHSNDLKDAVVGGVHYLRRAWCLSILRTQQLLQNSTDQRELQYDDIDAERFQPFRPIGRAYFLQVLLAHALRSELWGLSAHLKREAPGGTARSELLAGLREPIIVDEANAVLNTETRLNDERMSQSSVAKELLLAGRVTPTTYETTVPGTTSTRYTTLGDVQDWLDSNLTGEWRPTTDDSVNCWTLLHATELSFESVEAASTPSEAFNALSKLVARSTVQLLAVVRQYNHLTTHNDLFNRYMQAQYGRRPSSLVQTAQYVDTIPPETSLSTVARQLFEDRVIDVHNQVVQDRLGSGPISLVFGVGADSGGETERYGDDTLYAAGGTKQPGTQTLRYNDLRRLMRDAGLLTYNADQDLWIPTEDGEVILARFRGEYE</sequence>
<name>A0A8U0IGY4_9EURY</name>
<accession>A0A8U0IGY4</accession>
<feature type="region of interest" description="Disordered" evidence="1">
    <location>
        <begin position="1"/>
        <end position="24"/>
    </location>
</feature>
<dbReference type="EMBL" id="CP096658">
    <property type="protein sequence ID" value="UPV99974.1"/>
    <property type="molecule type" value="Genomic_DNA"/>
</dbReference>
<reference evidence="2" key="1">
    <citation type="submission" date="2022-04" db="EMBL/GenBank/DDBJ databases">
        <title>Diverse halophilic archaea isolated from saline environments.</title>
        <authorList>
            <person name="Cui H.-L."/>
        </authorList>
    </citation>
    <scope>NUCLEOTIDE SEQUENCE</scope>
    <source>
        <strain evidence="2">XZYJT40</strain>
    </source>
</reference>
<protein>
    <submittedName>
        <fullName evidence="2">Uncharacterized protein</fullName>
    </submittedName>
</protein>
<evidence type="ECO:0000256" key="1">
    <source>
        <dbReference type="SAM" id="MobiDB-lite"/>
    </source>
</evidence>
<gene>
    <name evidence="2" type="ORF">M0R88_15835</name>
</gene>
<dbReference type="Proteomes" id="UP000830434">
    <property type="component" value="Chromosome"/>
</dbReference>
<dbReference type="KEGG" id="haxz:M0R88_15835"/>